<sequence>MIRGHIVDSFEIMVQLKPGQRPEDVQEEISEVEIGDVEWNSLDVKKGRSGICIVASGNGSLKYLNKVEMRLSKIPGVERARLTSGRGVTNAKARSVKEKCSSEIMLDESAVNTLNLSIDYAMGQLRMLRGSLATAKEGNIRGRLHLKTNNILMVGSSYCVSGRIRYHEQDFPLTDASTLTWFASRAGQMPVQVATGPVFTPVAEDAGKRVRLLVNYKGSSVEYDMDCVKVSQEMEDEINLLLKKKRAMRKDLIGTSDLPPEDQASGRSGLG</sequence>
<dbReference type="RefSeq" id="XP_012895186.1">
    <property type="nucleotide sequence ID" value="XM_013039732.1"/>
</dbReference>
<dbReference type="AlphaFoldDB" id="D8LZ99"/>
<protein>
    <submittedName>
        <fullName evidence="2">Uncharacterized protein</fullName>
    </submittedName>
</protein>
<accession>D8LZ99</accession>
<reference evidence="2" key="1">
    <citation type="submission" date="2010-02" db="EMBL/GenBank/DDBJ databases">
        <title>Sequencing and annotation of the Blastocystis hominis genome.</title>
        <authorList>
            <person name="Wincker P."/>
        </authorList>
    </citation>
    <scope>NUCLEOTIDE SEQUENCE</scope>
    <source>
        <strain evidence="2">Singapore isolate B</strain>
    </source>
</reference>
<keyword evidence="3" id="KW-1185">Reference proteome</keyword>
<dbReference type="EMBL" id="FN668640">
    <property type="protein sequence ID" value="CBK21138.2"/>
    <property type="molecule type" value="Genomic_DNA"/>
</dbReference>
<evidence type="ECO:0000256" key="1">
    <source>
        <dbReference type="SAM" id="MobiDB-lite"/>
    </source>
</evidence>
<proteinExistence type="predicted"/>
<dbReference type="InParanoid" id="D8LZ99"/>
<feature type="region of interest" description="Disordered" evidence="1">
    <location>
        <begin position="252"/>
        <end position="271"/>
    </location>
</feature>
<evidence type="ECO:0000313" key="3">
    <source>
        <dbReference type="Proteomes" id="UP000008312"/>
    </source>
</evidence>
<dbReference type="Proteomes" id="UP000008312">
    <property type="component" value="Unassembled WGS sequence"/>
</dbReference>
<gene>
    <name evidence="2" type="ORF">GSBLH_T00001338001</name>
</gene>
<dbReference type="GeneID" id="24918604"/>
<name>D8LZ99_BLAHO</name>
<organism evidence="2">
    <name type="scientific">Blastocystis hominis</name>
    <dbReference type="NCBI Taxonomy" id="12968"/>
    <lineage>
        <taxon>Eukaryota</taxon>
        <taxon>Sar</taxon>
        <taxon>Stramenopiles</taxon>
        <taxon>Bigyra</taxon>
        <taxon>Opalozoa</taxon>
        <taxon>Opalinata</taxon>
        <taxon>Blastocystidae</taxon>
        <taxon>Blastocystis</taxon>
    </lineage>
</organism>
<evidence type="ECO:0000313" key="2">
    <source>
        <dbReference type="EMBL" id="CBK21138.2"/>
    </source>
</evidence>
<dbReference type="OrthoDB" id="10443531at2759"/>